<dbReference type="Gene3D" id="3.90.1150.10">
    <property type="entry name" value="Aspartate Aminotransferase, domain 1"/>
    <property type="match status" value="1"/>
</dbReference>
<dbReference type="NCBIfam" id="NF041359">
    <property type="entry name" value="GntG_guanitoxin"/>
    <property type="match status" value="1"/>
</dbReference>
<dbReference type="FunFam" id="3.40.640.10:FF:000030">
    <property type="entry name" value="Low-specificity L-threonine aldolase"/>
    <property type="match status" value="1"/>
</dbReference>
<dbReference type="PIRSF" id="PIRSF017617">
    <property type="entry name" value="Thr_aldolase"/>
    <property type="match status" value="1"/>
</dbReference>
<sequence length="400" mass="42205">MTAALSAPRITASGPALLSAQTAGPRADNVAKLAAIARDLRSDTLTVPTDAMFAAMAEASRGDDVYLEDETTTSFEAELAALAGKEAALFVVSGTLSNQLAIRTHLLQPPYSILCDARSHIHRYEAGGAAFHSGAALETVAPQNGHHLTWAHDVQPNLVLGDDVHSAPTRLVSLENSLNGTILPQDEVLRIREGLDALDEDIKLHLDGARLWNVAAETGLSIKELCAPFDTVSMCLSKGLGAPVGTVLVGPSAFIRKARHFRKLFGAGIRQSGGLAAAARVAVVQHFPKLRATHELARFAAKGMQELGVEITSGAETSMFFYDPTPLGFDAATLAVRAAKLEPALHLASGPRIVVHHQTSAEAIDDLLALVAQLKDEFADRAGTHAKAVNGSLYSGMKKA</sequence>
<dbReference type="InterPro" id="IPR023603">
    <property type="entry name" value="Low_specificity_L-TA-like"/>
</dbReference>
<evidence type="ECO:0000256" key="4">
    <source>
        <dbReference type="ARBA" id="ARBA00023239"/>
    </source>
</evidence>
<dbReference type="STRING" id="58919.A0A316Z8F9"/>
<dbReference type="Gene3D" id="3.40.640.10">
    <property type="entry name" value="Type I PLP-dependent aspartate aminotransferase-like (Major domain)"/>
    <property type="match status" value="1"/>
</dbReference>
<dbReference type="GO" id="GO:0005829">
    <property type="term" value="C:cytosol"/>
    <property type="evidence" value="ECO:0007669"/>
    <property type="project" value="TreeGrafter"/>
</dbReference>
<dbReference type="RefSeq" id="XP_025597603.1">
    <property type="nucleotide sequence ID" value="XM_025744742.1"/>
</dbReference>
<evidence type="ECO:0000256" key="2">
    <source>
        <dbReference type="ARBA" id="ARBA00006966"/>
    </source>
</evidence>
<dbReference type="InterPro" id="IPR015422">
    <property type="entry name" value="PyrdxlP-dep_Trfase_small"/>
</dbReference>
<feature type="modified residue" description="N6-(pyridoxal phosphate)lysine" evidence="5">
    <location>
        <position position="238"/>
    </location>
</feature>
<dbReference type="GO" id="GO:0006567">
    <property type="term" value="P:L-threonine catabolic process"/>
    <property type="evidence" value="ECO:0007669"/>
    <property type="project" value="TreeGrafter"/>
</dbReference>
<dbReference type="GeneID" id="37272286"/>
<dbReference type="InterPro" id="IPR015424">
    <property type="entry name" value="PyrdxlP-dep_Trfase"/>
</dbReference>
<dbReference type="InterPro" id="IPR015421">
    <property type="entry name" value="PyrdxlP-dep_Trfase_major"/>
</dbReference>
<dbReference type="Proteomes" id="UP000245946">
    <property type="component" value="Unassembled WGS sequence"/>
</dbReference>
<protein>
    <recommendedName>
        <fullName evidence="6">Aromatic amino acid beta-eliminating lyase/threonine aldolase domain-containing protein</fullName>
    </recommendedName>
</protein>
<evidence type="ECO:0000313" key="7">
    <source>
        <dbReference type="EMBL" id="PWN97324.1"/>
    </source>
</evidence>
<comment type="cofactor">
    <cofactor evidence="1">
        <name>pyridoxal 5'-phosphate</name>
        <dbReference type="ChEBI" id="CHEBI:597326"/>
    </cofactor>
</comment>
<dbReference type="SUPFAM" id="SSF53383">
    <property type="entry name" value="PLP-dependent transferases"/>
    <property type="match status" value="1"/>
</dbReference>
<dbReference type="InterPro" id="IPR001597">
    <property type="entry name" value="ArAA_b-elim_lyase/Thr_aldolase"/>
</dbReference>
<dbReference type="AlphaFoldDB" id="A0A316Z8F9"/>
<accession>A0A316Z8F9</accession>
<gene>
    <name evidence="7" type="ORF">FA09DRAFT_346294</name>
</gene>
<dbReference type="Pfam" id="PF01212">
    <property type="entry name" value="Beta_elim_lyase"/>
    <property type="match status" value="1"/>
</dbReference>
<feature type="domain" description="Aromatic amino acid beta-eliminating lyase/threonine aldolase" evidence="6">
    <location>
        <begin position="39"/>
        <end position="321"/>
    </location>
</feature>
<dbReference type="PANTHER" id="PTHR48097:SF9">
    <property type="entry name" value="L-THREONINE ALDOLASE"/>
    <property type="match status" value="1"/>
</dbReference>
<comment type="similarity">
    <text evidence="2">Belongs to the threonine aldolase family.</text>
</comment>
<dbReference type="GO" id="GO:0008732">
    <property type="term" value="F:L-allo-threonine aldolase activity"/>
    <property type="evidence" value="ECO:0007669"/>
    <property type="project" value="TreeGrafter"/>
</dbReference>
<name>A0A316Z8F9_9BASI</name>
<evidence type="ECO:0000259" key="6">
    <source>
        <dbReference type="Pfam" id="PF01212"/>
    </source>
</evidence>
<dbReference type="OrthoDB" id="10261951at2759"/>
<keyword evidence="8" id="KW-1185">Reference proteome</keyword>
<evidence type="ECO:0000256" key="1">
    <source>
        <dbReference type="ARBA" id="ARBA00001933"/>
    </source>
</evidence>
<dbReference type="PANTHER" id="PTHR48097">
    <property type="entry name" value="L-THREONINE ALDOLASE-RELATED"/>
    <property type="match status" value="1"/>
</dbReference>
<dbReference type="EMBL" id="KZ819295">
    <property type="protein sequence ID" value="PWN97324.1"/>
    <property type="molecule type" value="Genomic_DNA"/>
</dbReference>
<keyword evidence="4" id="KW-0456">Lyase</keyword>
<evidence type="ECO:0000256" key="3">
    <source>
        <dbReference type="ARBA" id="ARBA00022898"/>
    </source>
</evidence>
<organism evidence="7 8">
    <name type="scientific">Tilletiopsis washingtonensis</name>
    <dbReference type="NCBI Taxonomy" id="58919"/>
    <lineage>
        <taxon>Eukaryota</taxon>
        <taxon>Fungi</taxon>
        <taxon>Dikarya</taxon>
        <taxon>Basidiomycota</taxon>
        <taxon>Ustilaginomycotina</taxon>
        <taxon>Exobasidiomycetes</taxon>
        <taxon>Entylomatales</taxon>
        <taxon>Entylomatales incertae sedis</taxon>
        <taxon>Tilletiopsis</taxon>
    </lineage>
</organism>
<keyword evidence="3" id="KW-0663">Pyridoxal phosphate</keyword>
<reference evidence="7 8" key="1">
    <citation type="journal article" date="2018" name="Mol. Biol. Evol.">
        <title>Broad Genomic Sampling Reveals a Smut Pathogenic Ancestry of the Fungal Clade Ustilaginomycotina.</title>
        <authorList>
            <person name="Kijpornyongpan T."/>
            <person name="Mondo S.J."/>
            <person name="Barry K."/>
            <person name="Sandor L."/>
            <person name="Lee J."/>
            <person name="Lipzen A."/>
            <person name="Pangilinan J."/>
            <person name="LaButti K."/>
            <person name="Hainaut M."/>
            <person name="Henrissat B."/>
            <person name="Grigoriev I.V."/>
            <person name="Spatafora J.W."/>
            <person name="Aime M.C."/>
        </authorList>
    </citation>
    <scope>NUCLEOTIDE SEQUENCE [LARGE SCALE GENOMIC DNA]</scope>
    <source>
        <strain evidence="7 8">MCA 4186</strain>
    </source>
</reference>
<evidence type="ECO:0000313" key="8">
    <source>
        <dbReference type="Proteomes" id="UP000245946"/>
    </source>
</evidence>
<dbReference type="GO" id="GO:0006545">
    <property type="term" value="P:glycine biosynthetic process"/>
    <property type="evidence" value="ECO:0007669"/>
    <property type="project" value="TreeGrafter"/>
</dbReference>
<proteinExistence type="inferred from homology"/>
<evidence type="ECO:0000256" key="5">
    <source>
        <dbReference type="PIRSR" id="PIRSR017617-1"/>
    </source>
</evidence>